<dbReference type="EMBL" id="JAGGLV010000004">
    <property type="protein sequence ID" value="MBP2111662.1"/>
    <property type="molecule type" value="Genomic_DNA"/>
</dbReference>
<keyword evidence="3" id="KW-1185">Reference proteome</keyword>
<keyword evidence="1" id="KW-0732">Signal</keyword>
<dbReference type="RefSeq" id="WP_209871675.1">
    <property type="nucleotide sequence ID" value="NZ_JAGGLV010000004.1"/>
</dbReference>
<protein>
    <submittedName>
        <fullName evidence="2">Multiple sugar transport system substrate-binding protein</fullName>
    </submittedName>
</protein>
<dbReference type="InterPro" id="IPR006059">
    <property type="entry name" value="SBP"/>
</dbReference>
<dbReference type="PANTHER" id="PTHR43649">
    <property type="entry name" value="ARABINOSE-BINDING PROTEIN-RELATED"/>
    <property type="match status" value="1"/>
</dbReference>
<organism evidence="2 3">
    <name type="scientific">Paenibacillus silagei</name>
    <dbReference type="NCBI Taxonomy" id="1670801"/>
    <lineage>
        <taxon>Bacteria</taxon>
        <taxon>Bacillati</taxon>
        <taxon>Bacillota</taxon>
        <taxon>Bacilli</taxon>
        <taxon>Bacillales</taxon>
        <taxon>Paenibacillaceae</taxon>
        <taxon>Paenibacillus</taxon>
    </lineage>
</organism>
<proteinExistence type="predicted"/>
<evidence type="ECO:0000313" key="2">
    <source>
        <dbReference type="EMBL" id="MBP2111662.1"/>
    </source>
</evidence>
<evidence type="ECO:0000256" key="1">
    <source>
        <dbReference type="SAM" id="SignalP"/>
    </source>
</evidence>
<dbReference type="PROSITE" id="PS51257">
    <property type="entry name" value="PROKAR_LIPOPROTEIN"/>
    <property type="match status" value="1"/>
</dbReference>
<keyword evidence="2" id="KW-0762">Sugar transport</keyword>
<feature type="signal peptide" evidence="1">
    <location>
        <begin position="1"/>
        <end position="25"/>
    </location>
</feature>
<reference evidence="2 3" key="1">
    <citation type="submission" date="2021-03" db="EMBL/GenBank/DDBJ databases">
        <title>Genomic Encyclopedia of Type Strains, Phase IV (KMG-IV): sequencing the most valuable type-strain genomes for metagenomic binning, comparative biology and taxonomic classification.</title>
        <authorList>
            <person name="Goeker M."/>
        </authorList>
    </citation>
    <scope>NUCLEOTIDE SEQUENCE [LARGE SCALE GENOMIC DNA]</scope>
    <source>
        <strain evidence="2 3">DSM 101953</strain>
    </source>
</reference>
<sequence>MKMNKFKVSMTAAMASLLLLTTACSSGNSNSGSGAAKGKKEVTITFRSSGSEDTLTKYFESGLIKKFETDNPDIKIKIAPVLASEGDYTSKIVLQMKSPDTAPDIVAEDTSIIKSDAAAGYLEPLDTQVAGWSDWKDKFIENLKAGVTGEDAKIYGVPATSDTRGIWYNKELLAQAGLPVPFKPANWDEVLEAARTIKDKLPGVTPLNMIVGKSSGEGVTMQTLEMLLYGTNDTLYNDETKKWVVSSPGLLDSFKFIDQLFNVDKTGPTMQVALNGQAGSIAFQQLFPQGKLAMAVDGSWAGSTWFENGAAPIENVADKMGFAPFPTQKGQAPGAITMSGGWAWSIPAQSKNKEAAWKFMEFLMNQENATGRVVAEGNLSPRNDSVDVAGYTDRTYTAEAQALLEVAKFRPANDQYATVSAQLQSIVESIASGKLSPEDAVKQLKDNVARSLGEDKVEVK</sequence>
<dbReference type="InterPro" id="IPR050490">
    <property type="entry name" value="Bact_solute-bd_prot1"/>
</dbReference>
<dbReference type="SUPFAM" id="SSF53850">
    <property type="entry name" value="Periplasmic binding protein-like II"/>
    <property type="match status" value="1"/>
</dbReference>
<accession>A0ABS4NNM0</accession>
<dbReference type="Pfam" id="PF01547">
    <property type="entry name" value="SBP_bac_1"/>
    <property type="match status" value="1"/>
</dbReference>
<evidence type="ECO:0000313" key="3">
    <source>
        <dbReference type="Proteomes" id="UP000773462"/>
    </source>
</evidence>
<keyword evidence="2" id="KW-0813">Transport</keyword>
<dbReference type="Proteomes" id="UP000773462">
    <property type="component" value="Unassembled WGS sequence"/>
</dbReference>
<comment type="caution">
    <text evidence="2">The sequence shown here is derived from an EMBL/GenBank/DDBJ whole genome shotgun (WGS) entry which is preliminary data.</text>
</comment>
<dbReference type="PANTHER" id="PTHR43649:SF14">
    <property type="entry name" value="BLR3389 PROTEIN"/>
    <property type="match status" value="1"/>
</dbReference>
<dbReference type="Gene3D" id="3.40.190.10">
    <property type="entry name" value="Periplasmic binding protein-like II"/>
    <property type="match status" value="2"/>
</dbReference>
<name>A0ABS4NNM0_9BACL</name>
<feature type="chain" id="PRO_5045363777" evidence="1">
    <location>
        <begin position="26"/>
        <end position="460"/>
    </location>
</feature>
<gene>
    <name evidence="2" type="ORF">J2Z70_001803</name>
</gene>